<evidence type="ECO:0000313" key="3">
    <source>
        <dbReference type="Proteomes" id="UP001501319"/>
    </source>
</evidence>
<dbReference type="EMBL" id="BAAANE010000002">
    <property type="protein sequence ID" value="GAA1623109.1"/>
    <property type="molecule type" value="Genomic_DNA"/>
</dbReference>
<organism evidence="2 3">
    <name type="scientific">Kribbella alba</name>
    <dbReference type="NCBI Taxonomy" id="190197"/>
    <lineage>
        <taxon>Bacteria</taxon>
        <taxon>Bacillati</taxon>
        <taxon>Actinomycetota</taxon>
        <taxon>Actinomycetes</taxon>
        <taxon>Propionibacteriales</taxon>
        <taxon>Kribbellaceae</taxon>
        <taxon>Kribbella</taxon>
    </lineage>
</organism>
<feature type="transmembrane region" description="Helical" evidence="1">
    <location>
        <begin position="106"/>
        <end position="132"/>
    </location>
</feature>
<feature type="transmembrane region" description="Helical" evidence="1">
    <location>
        <begin position="66"/>
        <end position="94"/>
    </location>
</feature>
<evidence type="ECO:0000256" key="1">
    <source>
        <dbReference type="SAM" id="Phobius"/>
    </source>
</evidence>
<feature type="transmembrane region" description="Helical" evidence="1">
    <location>
        <begin position="144"/>
        <end position="165"/>
    </location>
</feature>
<keyword evidence="1" id="KW-0812">Transmembrane</keyword>
<evidence type="ECO:0000313" key="2">
    <source>
        <dbReference type="EMBL" id="GAA1623109.1"/>
    </source>
</evidence>
<dbReference type="RefSeq" id="WP_344108819.1">
    <property type="nucleotide sequence ID" value="NZ_BAAANE010000002.1"/>
</dbReference>
<feature type="transmembrane region" description="Helical" evidence="1">
    <location>
        <begin position="185"/>
        <end position="208"/>
    </location>
</feature>
<protein>
    <recommendedName>
        <fullName evidence="4">Major facilitator superfamily (MFS) profile domain-containing protein</fullName>
    </recommendedName>
</protein>
<sequence>MVQHYGDTDTLTEPPTDSATQRYEAARAAAHRAMTSVTVIPDRPPVQPPADPELPVYRGFKFGAAFFGWLITVSMTVLLTAVIAGVGVGAAYILEYTRADAERRPGTAAITAAAILVLMLCLAIYTGGYVAGRLARFDGLRQGFGVWMMALLVTVLAAGAGAALNTQYDLVGRVNRPNVSLSNDALTTGGMITAAALLILPLLAALLGGRTGQRYHDKIDSMLD</sequence>
<keyword evidence="1" id="KW-0472">Membrane</keyword>
<proteinExistence type="predicted"/>
<reference evidence="2 3" key="1">
    <citation type="journal article" date="2019" name="Int. J. Syst. Evol. Microbiol.">
        <title>The Global Catalogue of Microorganisms (GCM) 10K type strain sequencing project: providing services to taxonomists for standard genome sequencing and annotation.</title>
        <authorList>
            <consortium name="The Broad Institute Genomics Platform"/>
            <consortium name="The Broad Institute Genome Sequencing Center for Infectious Disease"/>
            <person name="Wu L."/>
            <person name="Ma J."/>
        </authorList>
    </citation>
    <scope>NUCLEOTIDE SEQUENCE [LARGE SCALE GENOMIC DNA]</scope>
    <source>
        <strain evidence="2 3">JCM 14306</strain>
    </source>
</reference>
<keyword evidence="3" id="KW-1185">Reference proteome</keyword>
<gene>
    <name evidence="2" type="ORF">GCM10009744_08120</name>
</gene>
<comment type="caution">
    <text evidence="2">The sequence shown here is derived from an EMBL/GenBank/DDBJ whole genome shotgun (WGS) entry which is preliminary data.</text>
</comment>
<evidence type="ECO:0008006" key="4">
    <source>
        <dbReference type="Google" id="ProtNLM"/>
    </source>
</evidence>
<keyword evidence="1" id="KW-1133">Transmembrane helix</keyword>
<name>A0ABN2EZ04_9ACTN</name>
<accession>A0ABN2EZ04</accession>
<dbReference type="Proteomes" id="UP001501319">
    <property type="component" value="Unassembled WGS sequence"/>
</dbReference>